<evidence type="ECO:0000313" key="1">
    <source>
        <dbReference type="EMBL" id="MBA9002071.1"/>
    </source>
</evidence>
<name>A0A7W3R6Z6_9ACTN</name>
<reference evidence="1 2" key="1">
    <citation type="submission" date="2020-08" db="EMBL/GenBank/DDBJ databases">
        <title>Sequencing the genomes of 1000 actinobacteria strains.</title>
        <authorList>
            <person name="Klenk H.-P."/>
        </authorList>
    </citation>
    <scope>NUCLEOTIDE SEQUENCE [LARGE SCALE GENOMIC DNA]</scope>
    <source>
        <strain evidence="1 2">DSM 45823</strain>
    </source>
</reference>
<accession>A0A7W3R6Z6</accession>
<gene>
    <name evidence="1" type="ORF">HNR21_000953</name>
</gene>
<evidence type="ECO:0000313" key="2">
    <source>
        <dbReference type="Proteomes" id="UP000539313"/>
    </source>
</evidence>
<keyword evidence="2" id="KW-1185">Reference proteome</keyword>
<proteinExistence type="predicted"/>
<dbReference type="AlphaFoldDB" id="A0A7W3R6Z6"/>
<dbReference type="SUPFAM" id="SSF110296">
    <property type="entry name" value="Oligoxyloglucan reducing end-specific cellobiohydrolase"/>
    <property type="match status" value="1"/>
</dbReference>
<dbReference type="Proteomes" id="UP000539313">
    <property type="component" value="Unassembled WGS sequence"/>
</dbReference>
<organism evidence="1 2">
    <name type="scientific">Thermomonospora cellulosilytica</name>
    <dbReference type="NCBI Taxonomy" id="1411118"/>
    <lineage>
        <taxon>Bacteria</taxon>
        <taxon>Bacillati</taxon>
        <taxon>Actinomycetota</taxon>
        <taxon>Actinomycetes</taxon>
        <taxon>Streptosporangiales</taxon>
        <taxon>Thermomonosporaceae</taxon>
        <taxon>Thermomonospora</taxon>
    </lineage>
</organism>
<dbReference type="RefSeq" id="WP_182704226.1">
    <property type="nucleotide sequence ID" value="NZ_JACJII010000001.1"/>
</dbReference>
<dbReference type="EMBL" id="JACJII010000001">
    <property type="protein sequence ID" value="MBA9002071.1"/>
    <property type="molecule type" value="Genomic_DNA"/>
</dbReference>
<protein>
    <submittedName>
        <fullName evidence="1">Uncharacterized protein</fullName>
    </submittedName>
</protein>
<comment type="caution">
    <text evidence="1">The sequence shown here is derived from an EMBL/GenBank/DDBJ whole genome shotgun (WGS) entry which is preliminary data.</text>
</comment>
<sequence>MNGAGRTGGVEGVAMFLGDGPAADGSPWRPLTPFSMEPPHLLTGVAATAPDDVWVVGQAQGGPLALHWDGGSWSMPPGPAPSAAFIGAGLEGVAACRAQADGSGTTVLAVGGAYDRLLGAEVPLIRHWNGLGWEDVTAPALPGAPDTARDYVLTGVAMVGPAEAWAVGHGFGARAPLVVLHWHDGRWQAAEGPSGVPQGKLLAVSGTSPQDVWAVGATGREGLIAHFDGASWRRIPAPATRSPLTDVTAVAPDDVWCAGGGSVLHWNGRKWSRVKAPVESANTVAAFSSTDVWVGGARGDLAHYDGRRWTWVPAPDHLRDTAVWRASTTTNAHPGEPTVWMVGSRRFDKAATPARKGITAQHGEP</sequence>